<accession>A0A1M7ZCR1</accession>
<proteinExistence type="predicted"/>
<dbReference type="STRING" id="1123029.SAMN02745172_01124"/>
<name>A0A1M7ZCR1_9HYPH</name>
<dbReference type="EMBL" id="FRXO01000002">
    <property type="protein sequence ID" value="SHO62667.1"/>
    <property type="molecule type" value="Genomic_DNA"/>
</dbReference>
<reference evidence="1 2" key="1">
    <citation type="submission" date="2016-12" db="EMBL/GenBank/DDBJ databases">
        <authorList>
            <person name="Song W.-J."/>
            <person name="Kurnit D.M."/>
        </authorList>
    </citation>
    <scope>NUCLEOTIDE SEQUENCE [LARGE SCALE GENOMIC DNA]</scope>
    <source>
        <strain evidence="1 2">DSM 19599</strain>
    </source>
</reference>
<dbReference type="Proteomes" id="UP000186406">
    <property type="component" value="Unassembled WGS sequence"/>
</dbReference>
<dbReference type="AlphaFoldDB" id="A0A1M7ZCR1"/>
<evidence type="ECO:0008006" key="3">
    <source>
        <dbReference type="Google" id="ProtNLM"/>
    </source>
</evidence>
<dbReference type="OrthoDB" id="9806367at2"/>
<dbReference type="Pfam" id="PF11164">
    <property type="entry name" value="DUF2948"/>
    <property type="match status" value="1"/>
</dbReference>
<evidence type="ECO:0000313" key="1">
    <source>
        <dbReference type="EMBL" id="SHO62667.1"/>
    </source>
</evidence>
<keyword evidence="2" id="KW-1185">Reference proteome</keyword>
<protein>
    <recommendedName>
        <fullName evidence="3">DUF2948 family protein</fullName>
    </recommendedName>
</protein>
<sequence length="146" mass="15915">MDVIKLIALDAEDLAIVSAHVQDAVTRPGLARWLAGERRFVLPLNRFAWEKALRVGDRADERRAAVLHFDRVSRVVSTGIRPEDDKTVAVLLAVTFAASDEPAGVVTLHFAGGGRIRLEVECIEARLADLGGAWAARARPEHEASD</sequence>
<gene>
    <name evidence="1" type="ORF">SAMN02745172_01124</name>
</gene>
<organism evidence="1 2">
    <name type="scientific">Pseudoxanthobacter soli DSM 19599</name>
    <dbReference type="NCBI Taxonomy" id="1123029"/>
    <lineage>
        <taxon>Bacteria</taxon>
        <taxon>Pseudomonadati</taxon>
        <taxon>Pseudomonadota</taxon>
        <taxon>Alphaproteobacteria</taxon>
        <taxon>Hyphomicrobiales</taxon>
        <taxon>Segnochrobactraceae</taxon>
        <taxon>Pseudoxanthobacter</taxon>
    </lineage>
</organism>
<dbReference type="RefSeq" id="WP_073626446.1">
    <property type="nucleotide sequence ID" value="NZ_FRXO01000002.1"/>
</dbReference>
<evidence type="ECO:0000313" key="2">
    <source>
        <dbReference type="Proteomes" id="UP000186406"/>
    </source>
</evidence>
<dbReference type="InterPro" id="IPR021335">
    <property type="entry name" value="DUF2948"/>
</dbReference>